<dbReference type="RefSeq" id="WP_343953184.1">
    <property type="nucleotide sequence ID" value="NZ_BAAAHQ010000035.1"/>
</dbReference>
<organism evidence="3 4">
    <name type="scientific">Nonomuraea longicatena</name>
    <dbReference type="NCBI Taxonomy" id="83682"/>
    <lineage>
        <taxon>Bacteria</taxon>
        <taxon>Bacillati</taxon>
        <taxon>Actinomycetota</taxon>
        <taxon>Actinomycetes</taxon>
        <taxon>Streptosporangiales</taxon>
        <taxon>Streptosporangiaceae</taxon>
        <taxon>Nonomuraea</taxon>
    </lineage>
</organism>
<gene>
    <name evidence="3" type="ORF">GCM10009560_57200</name>
</gene>
<dbReference type="Gene3D" id="1.50.10.10">
    <property type="match status" value="1"/>
</dbReference>
<dbReference type="EMBL" id="BAAAHQ010000035">
    <property type="protein sequence ID" value="GAA0943666.1"/>
    <property type="molecule type" value="Genomic_DNA"/>
</dbReference>
<dbReference type="PANTHER" id="PTHR15108">
    <property type="entry name" value="N-ACYLGLUCOSAMINE-2-EPIMERASE"/>
    <property type="match status" value="1"/>
</dbReference>
<dbReference type="InterPro" id="IPR008928">
    <property type="entry name" value="6-hairpin_glycosidase_sf"/>
</dbReference>
<accession>A0ABN1QJN2</accession>
<evidence type="ECO:0000313" key="3">
    <source>
        <dbReference type="EMBL" id="GAA0943666.1"/>
    </source>
</evidence>
<protein>
    <submittedName>
        <fullName evidence="3">AGE family epimerase/isomerase</fullName>
    </submittedName>
</protein>
<keyword evidence="2" id="KW-0413">Isomerase</keyword>
<dbReference type="Proteomes" id="UP001501578">
    <property type="component" value="Unassembled WGS sequence"/>
</dbReference>
<sequence>MGPDLIARRQLEDVIFPFWLANGIDETNGGFYTCFDNRGRSRLSTDKFTWSQGRFVWLLARAAHLAERGLLALDRAELLAHALRGARFLTEHAVRPDGTCAYLLDERGAEQPAARSVYADCFVAMGLSELTRHTGSDEWLPVIDAIVARAAADIERGDPPTPPYPLPPGHQGFGAAMILLNTRLDQVRAHEAVHGPDPVLRERLGAAVRGVLAHREPGGLFTEMLVADPAARDTVLARHRNPGHALEGAWMVLEAGELLGDDSADAAVLASVSALCAEGWDDEHGGLLRYTRAEGRRGGGPYEDLIARTWTTKLWWVHSEACYTTRLAAVRHGDAAAGAWFERLWAYTLDTFPGGDDGEEWIQIRDRAGRPLDEVVALPVKDPYHVARNLMQLVELGEE</sequence>
<dbReference type="Pfam" id="PF07221">
    <property type="entry name" value="GlcNAc_2-epim"/>
    <property type="match status" value="1"/>
</dbReference>
<dbReference type="InterPro" id="IPR010819">
    <property type="entry name" value="AGE/CE"/>
</dbReference>
<dbReference type="SUPFAM" id="SSF48208">
    <property type="entry name" value="Six-hairpin glycosidases"/>
    <property type="match status" value="1"/>
</dbReference>
<evidence type="ECO:0000256" key="1">
    <source>
        <dbReference type="ARBA" id="ARBA00008558"/>
    </source>
</evidence>
<evidence type="ECO:0000313" key="4">
    <source>
        <dbReference type="Proteomes" id="UP001501578"/>
    </source>
</evidence>
<keyword evidence="4" id="KW-1185">Reference proteome</keyword>
<comment type="similarity">
    <text evidence="1">Belongs to the N-acylglucosamine 2-epimerase family.</text>
</comment>
<reference evidence="3 4" key="1">
    <citation type="journal article" date="2019" name="Int. J. Syst. Evol. Microbiol.">
        <title>The Global Catalogue of Microorganisms (GCM) 10K type strain sequencing project: providing services to taxonomists for standard genome sequencing and annotation.</title>
        <authorList>
            <consortium name="The Broad Institute Genomics Platform"/>
            <consortium name="The Broad Institute Genome Sequencing Center for Infectious Disease"/>
            <person name="Wu L."/>
            <person name="Ma J."/>
        </authorList>
    </citation>
    <scope>NUCLEOTIDE SEQUENCE [LARGE SCALE GENOMIC DNA]</scope>
    <source>
        <strain evidence="3 4">JCM 11136</strain>
    </source>
</reference>
<dbReference type="InterPro" id="IPR012341">
    <property type="entry name" value="6hp_glycosidase-like_sf"/>
</dbReference>
<comment type="caution">
    <text evidence="3">The sequence shown here is derived from an EMBL/GenBank/DDBJ whole genome shotgun (WGS) entry which is preliminary data.</text>
</comment>
<evidence type="ECO:0000256" key="2">
    <source>
        <dbReference type="ARBA" id="ARBA00023235"/>
    </source>
</evidence>
<proteinExistence type="inferred from homology"/>
<name>A0ABN1QJN2_9ACTN</name>